<reference evidence="13" key="1">
    <citation type="submission" date="2025-08" db="UniProtKB">
        <authorList>
            <consortium name="RefSeq"/>
        </authorList>
    </citation>
    <scope>IDENTIFICATION</scope>
    <source>
        <tissue evidence="13">Tentacle</tissue>
    </source>
</reference>
<evidence type="ECO:0000256" key="8">
    <source>
        <dbReference type="ARBA" id="ARBA00023224"/>
    </source>
</evidence>
<dbReference type="SUPFAM" id="SSF81321">
    <property type="entry name" value="Family A G protein-coupled receptor-like"/>
    <property type="match status" value="1"/>
</dbReference>
<dbReference type="Pfam" id="PF00001">
    <property type="entry name" value="7tm_1"/>
    <property type="match status" value="1"/>
</dbReference>
<dbReference type="Proteomes" id="UP000515163">
    <property type="component" value="Unplaced"/>
</dbReference>
<feature type="transmembrane region" description="Helical" evidence="10">
    <location>
        <begin position="152"/>
        <end position="171"/>
    </location>
</feature>
<evidence type="ECO:0000256" key="2">
    <source>
        <dbReference type="ARBA" id="ARBA00022475"/>
    </source>
</evidence>
<evidence type="ECO:0000256" key="9">
    <source>
        <dbReference type="RuleBase" id="RU000688"/>
    </source>
</evidence>
<dbReference type="InParanoid" id="A0A6P8IDT6"/>
<name>A0A6P8IDT6_ACTTE</name>
<evidence type="ECO:0000256" key="10">
    <source>
        <dbReference type="SAM" id="Phobius"/>
    </source>
</evidence>
<evidence type="ECO:0000313" key="13">
    <source>
        <dbReference type="RefSeq" id="XP_031564592.1"/>
    </source>
</evidence>
<evidence type="ECO:0000259" key="11">
    <source>
        <dbReference type="PROSITE" id="PS50262"/>
    </source>
</evidence>
<dbReference type="GeneID" id="116299992"/>
<dbReference type="OrthoDB" id="5975661at2759"/>
<evidence type="ECO:0000256" key="5">
    <source>
        <dbReference type="ARBA" id="ARBA00023040"/>
    </source>
</evidence>
<dbReference type="CDD" id="cd00637">
    <property type="entry name" value="7tm_classA_rhodopsin-like"/>
    <property type="match status" value="1"/>
</dbReference>
<evidence type="ECO:0000313" key="12">
    <source>
        <dbReference type="Proteomes" id="UP000515163"/>
    </source>
</evidence>
<dbReference type="PROSITE" id="PS00237">
    <property type="entry name" value="G_PROTEIN_RECEP_F1_1"/>
    <property type="match status" value="1"/>
</dbReference>
<feature type="transmembrane region" description="Helical" evidence="10">
    <location>
        <begin position="281"/>
        <end position="300"/>
    </location>
</feature>
<dbReference type="PANTHER" id="PTHR24249:SF372">
    <property type="entry name" value="G-PROTEIN COUPLED RECEPTORS FAMILY 1 PROFILE DOMAIN-CONTAINING PROTEIN"/>
    <property type="match status" value="1"/>
</dbReference>
<organism evidence="12 13">
    <name type="scientific">Actinia tenebrosa</name>
    <name type="common">Australian red waratah sea anemone</name>
    <dbReference type="NCBI Taxonomy" id="6105"/>
    <lineage>
        <taxon>Eukaryota</taxon>
        <taxon>Metazoa</taxon>
        <taxon>Cnidaria</taxon>
        <taxon>Anthozoa</taxon>
        <taxon>Hexacorallia</taxon>
        <taxon>Actiniaria</taxon>
        <taxon>Actiniidae</taxon>
        <taxon>Actinia</taxon>
    </lineage>
</organism>
<dbReference type="InterPro" id="IPR017452">
    <property type="entry name" value="GPCR_Rhodpsn_7TM"/>
</dbReference>
<keyword evidence="6 10" id="KW-0472">Membrane</keyword>
<dbReference type="KEGG" id="aten:116299992"/>
<feature type="domain" description="G-protein coupled receptors family 1 profile" evidence="11">
    <location>
        <begin position="51"/>
        <end position="297"/>
    </location>
</feature>
<keyword evidence="8 9" id="KW-0807">Transducer</keyword>
<keyword evidence="3 9" id="KW-0812">Transmembrane</keyword>
<dbReference type="GO" id="GO:0005886">
    <property type="term" value="C:plasma membrane"/>
    <property type="evidence" value="ECO:0007669"/>
    <property type="project" value="UniProtKB-SubCell"/>
</dbReference>
<evidence type="ECO:0000256" key="4">
    <source>
        <dbReference type="ARBA" id="ARBA00022989"/>
    </source>
</evidence>
<comment type="subcellular location">
    <subcellularLocation>
        <location evidence="1">Cell membrane</location>
        <topology evidence="1">Multi-pass membrane protein</topology>
    </subcellularLocation>
</comment>
<dbReference type="PRINTS" id="PR00237">
    <property type="entry name" value="GPCRRHODOPSN"/>
</dbReference>
<feature type="transmembrane region" description="Helical" evidence="10">
    <location>
        <begin position="112"/>
        <end position="131"/>
    </location>
</feature>
<evidence type="ECO:0000256" key="7">
    <source>
        <dbReference type="ARBA" id="ARBA00023170"/>
    </source>
</evidence>
<evidence type="ECO:0000256" key="3">
    <source>
        <dbReference type="ARBA" id="ARBA00022692"/>
    </source>
</evidence>
<keyword evidence="5 9" id="KW-0297">G-protein coupled receptor</keyword>
<feature type="transmembrane region" description="Helical" evidence="10">
    <location>
        <begin position="183"/>
        <end position="207"/>
    </location>
</feature>
<dbReference type="GO" id="GO:0004930">
    <property type="term" value="F:G protein-coupled receptor activity"/>
    <property type="evidence" value="ECO:0007669"/>
    <property type="project" value="UniProtKB-KW"/>
</dbReference>
<feature type="transmembrane region" description="Helical" evidence="10">
    <location>
        <begin position="39"/>
        <end position="60"/>
    </location>
</feature>
<sequence>MVYFESLLIAERRIKMAENTSNVSDRKINKEDFSWRAGWVDGVIALITVLGNMLVILLILTRASLRTKQNWFVLSLAVADFLVAAIVFPLRLAIGYLYFGKTKLFIDATHDFLLYASTLNLSALTLDRYLYIVHPMKYLCWKRKTNLIKTSLVAWIVAFFIPHIRLLINLYVENTEVEKNFILFLLCFETVPCLCLPTAYLHILYFVRRQKAQMKMQMRQVQHNYVVTENPEKYQTSKRSKILVLGEVIGFFVLSNVVHITRAWLKYLLSTPIFNKTFSRTSYFLIHANSAINVFVYGLFKEDFRREMKRVFCKRTSPPSISQPAAAAHIELQ</sequence>
<dbReference type="InterPro" id="IPR050569">
    <property type="entry name" value="TAAR"/>
</dbReference>
<dbReference type="PANTHER" id="PTHR24249">
    <property type="entry name" value="HISTAMINE RECEPTOR-RELATED G-PROTEIN COUPLED RECEPTOR"/>
    <property type="match status" value="1"/>
</dbReference>
<dbReference type="AlphaFoldDB" id="A0A6P8IDT6"/>
<dbReference type="PROSITE" id="PS50262">
    <property type="entry name" value="G_PROTEIN_RECEP_F1_2"/>
    <property type="match status" value="1"/>
</dbReference>
<dbReference type="InterPro" id="IPR000276">
    <property type="entry name" value="GPCR_Rhodpsn"/>
</dbReference>
<dbReference type="SMART" id="SM01381">
    <property type="entry name" value="7TM_GPCR_Srsx"/>
    <property type="match status" value="1"/>
</dbReference>
<accession>A0A6P8IDT6</accession>
<dbReference type="RefSeq" id="XP_031564592.1">
    <property type="nucleotide sequence ID" value="XM_031708732.1"/>
</dbReference>
<dbReference type="FunCoup" id="A0A6P8IDT6">
    <property type="interactions" value="700"/>
</dbReference>
<evidence type="ECO:0000256" key="1">
    <source>
        <dbReference type="ARBA" id="ARBA00004651"/>
    </source>
</evidence>
<proteinExistence type="inferred from homology"/>
<keyword evidence="2" id="KW-1003">Cell membrane</keyword>
<protein>
    <submittedName>
        <fullName evidence="13">Dopamine receptor 1-like</fullName>
    </submittedName>
</protein>
<feature type="transmembrane region" description="Helical" evidence="10">
    <location>
        <begin position="242"/>
        <end position="261"/>
    </location>
</feature>
<dbReference type="Gene3D" id="1.20.1070.10">
    <property type="entry name" value="Rhodopsin 7-helix transmembrane proteins"/>
    <property type="match status" value="1"/>
</dbReference>
<gene>
    <name evidence="13" type="primary">LOC116299992</name>
</gene>
<evidence type="ECO:0000256" key="6">
    <source>
        <dbReference type="ARBA" id="ARBA00023136"/>
    </source>
</evidence>
<keyword evidence="4 10" id="KW-1133">Transmembrane helix</keyword>
<feature type="transmembrane region" description="Helical" evidence="10">
    <location>
        <begin position="72"/>
        <end position="92"/>
    </location>
</feature>
<keyword evidence="7 9" id="KW-0675">Receptor</keyword>
<comment type="similarity">
    <text evidence="9">Belongs to the G-protein coupled receptor 1 family.</text>
</comment>
<keyword evidence="12" id="KW-1185">Reference proteome</keyword>